<feature type="region of interest" description="Disordered" evidence="1">
    <location>
        <begin position="209"/>
        <end position="251"/>
    </location>
</feature>
<reference evidence="2" key="1">
    <citation type="journal article" date="2023" name="IMA Fungus">
        <title>Comparative genomic study of the Penicillium genus elucidates a diverse pangenome and 15 lateral gene transfer events.</title>
        <authorList>
            <person name="Petersen C."/>
            <person name="Sorensen T."/>
            <person name="Nielsen M.R."/>
            <person name="Sondergaard T.E."/>
            <person name="Sorensen J.L."/>
            <person name="Fitzpatrick D.A."/>
            <person name="Frisvad J.C."/>
            <person name="Nielsen K.L."/>
        </authorList>
    </citation>
    <scope>NUCLEOTIDE SEQUENCE</scope>
    <source>
        <strain evidence="2">IBT 15450</strain>
    </source>
</reference>
<gene>
    <name evidence="2" type="ORF">N7460_001466</name>
</gene>
<dbReference type="Proteomes" id="UP001219568">
    <property type="component" value="Unassembled WGS sequence"/>
</dbReference>
<dbReference type="AlphaFoldDB" id="A0AAD6II05"/>
<keyword evidence="3" id="KW-1185">Reference proteome</keyword>
<evidence type="ECO:0000313" key="3">
    <source>
        <dbReference type="Proteomes" id="UP001219568"/>
    </source>
</evidence>
<accession>A0AAD6II05</accession>
<reference evidence="2" key="2">
    <citation type="submission" date="2023-01" db="EMBL/GenBank/DDBJ databases">
        <authorList>
            <person name="Petersen C."/>
        </authorList>
    </citation>
    <scope>NUCLEOTIDE SEQUENCE</scope>
    <source>
        <strain evidence="2">IBT 15450</strain>
    </source>
</reference>
<evidence type="ECO:0000313" key="2">
    <source>
        <dbReference type="EMBL" id="KAJ6050932.1"/>
    </source>
</evidence>
<protein>
    <submittedName>
        <fullName evidence="2">Uncharacterized protein</fullName>
    </submittedName>
</protein>
<name>A0AAD6II05_PENCN</name>
<organism evidence="2 3">
    <name type="scientific">Penicillium canescens</name>
    <dbReference type="NCBI Taxonomy" id="5083"/>
    <lineage>
        <taxon>Eukaryota</taxon>
        <taxon>Fungi</taxon>
        <taxon>Dikarya</taxon>
        <taxon>Ascomycota</taxon>
        <taxon>Pezizomycotina</taxon>
        <taxon>Eurotiomycetes</taxon>
        <taxon>Eurotiomycetidae</taxon>
        <taxon>Eurotiales</taxon>
        <taxon>Aspergillaceae</taxon>
        <taxon>Penicillium</taxon>
    </lineage>
</organism>
<sequence>MSTNLEHDDLESCHSQKTCSTATSPLGPLQTSHLTFPSQSYPSPPARTVLKGYKFYKADPSLDEAATWACAERTELRMKQEQLYEMIHERAEDYSARQQYKNLSRDQRAQVTQLAEDQRVDYPRMEWSCVYAKESYYANKTRNPHRNDFETVSMIIIMMGRPMEPTKYPRTPMGEYVDLRKHCQPHEGDMNHSRSSVAKIGPSGYYRVQTQHSVPKPVKRDLNQGPDSRRVVAPSVLSTQLDSGQLPVYDK</sequence>
<comment type="caution">
    <text evidence="2">The sequence shown here is derived from an EMBL/GenBank/DDBJ whole genome shotgun (WGS) entry which is preliminary data.</text>
</comment>
<feature type="region of interest" description="Disordered" evidence="1">
    <location>
        <begin position="1"/>
        <end position="21"/>
    </location>
</feature>
<proteinExistence type="predicted"/>
<evidence type="ECO:0000256" key="1">
    <source>
        <dbReference type="SAM" id="MobiDB-lite"/>
    </source>
</evidence>
<dbReference type="EMBL" id="JAQJZL010000002">
    <property type="protein sequence ID" value="KAJ6050932.1"/>
    <property type="molecule type" value="Genomic_DNA"/>
</dbReference>
<feature type="compositionally biased region" description="Basic and acidic residues" evidence="1">
    <location>
        <begin position="218"/>
        <end position="230"/>
    </location>
</feature>
<feature type="compositionally biased region" description="Basic and acidic residues" evidence="1">
    <location>
        <begin position="1"/>
        <end position="14"/>
    </location>
</feature>